<dbReference type="InterPro" id="IPR058192">
    <property type="entry name" value="WHD_ROQ1-like"/>
</dbReference>
<keyword evidence="2" id="KW-0677">Repeat</keyword>
<organism evidence="7 8">
    <name type="scientific">Cajanus cajan</name>
    <name type="common">Pigeon pea</name>
    <name type="synonym">Cajanus indicus</name>
    <dbReference type="NCBI Taxonomy" id="3821"/>
    <lineage>
        <taxon>Eukaryota</taxon>
        <taxon>Viridiplantae</taxon>
        <taxon>Streptophyta</taxon>
        <taxon>Embryophyta</taxon>
        <taxon>Tracheophyta</taxon>
        <taxon>Spermatophyta</taxon>
        <taxon>Magnoliopsida</taxon>
        <taxon>eudicotyledons</taxon>
        <taxon>Gunneridae</taxon>
        <taxon>Pentapetalae</taxon>
        <taxon>rosids</taxon>
        <taxon>fabids</taxon>
        <taxon>Fabales</taxon>
        <taxon>Fabaceae</taxon>
        <taxon>Papilionoideae</taxon>
        <taxon>50 kb inversion clade</taxon>
        <taxon>NPAAA clade</taxon>
        <taxon>indigoferoid/millettioid clade</taxon>
        <taxon>Phaseoleae</taxon>
        <taxon>Cajanus</taxon>
    </lineage>
</organism>
<protein>
    <submittedName>
        <fullName evidence="7">TMV resistance protein N</fullName>
    </submittedName>
</protein>
<evidence type="ECO:0000259" key="4">
    <source>
        <dbReference type="Pfam" id="PF00931"/>
    </source>
</evidence>
<dbReference type="Pfam" id="PF23282">
    <property type="entry name" value="WHD_ROQ1"/>
    <property type="match status" value="1"/>
</dbReference>
<dbReference type="Proteomes" id="UP000075243">
    <property type="component" value="Unassembled WGS sequence"/>
</dbReference>
<proteinExistence type="predicted"/>
<reference evidence="7" key="1">
    <citation type="journal article" date="2012" name="Nat. Biotechnol.">
        <title>Draft genome sequence of pigeonpea (Cajanus cajan), an orphan legume crop of resource-poor farmers.</title>
        <authorList>
            <person name="Varshney R.K."/>
            <person name="Chen W."/>
            <person name="Li Y."/>
            <person name="Bharti A.K."/>
            <person name="Saxena R.K."/>
            <person name="Schlueter J.A."/>
            <person name="Donoghue M.T."/>
            <person name="Azam S."/>
            <person name="Fan G."/>
            <person name="Whaley A.M."/>
            <person name="Farmer A.D."/>
            <person name="Sheridan J."/>
            <person name="Iwata A."/>
            <person name="Tuteja R."/>
            <person name="Penmetsa R.V."/>
            <person name="Wu W."/>
            <person name="Upadhyaya H.D."/>
            <person name="Yang S.P."/>
            <person name="Shah T."/>
            <person name="Saxena K.B."/>
            <person name="Michael T."/>
            <person name="McCombie W.R."/>
            <person name="Yang B."/>
            <person name="Zhang G."/>
            <person name="Yang H."/>
            <person name="Wang J."/>
            <person name="Spillane C."/>
            <person name="Cook D.R."/>
            <person name="May G.D."/>
            <person name="Xu X."/>
            <person name="Jackson S.A."/>
        </authorList>
    </citation>
    <scope>NUCLEOTIDE SEQUENCE [LARGE SCALE GENOMIC DNA]</scope>
</reference>
<dbReference type="PANTHER" id="PTHR11017:SF570">
    <property type="entry name" value="DISEASE RESISTANCE PROTEIN (TIR-NBS CLASS)-RELATED"/>
    <property type="match status" value="1"/>
</dbReference>
<evidence type="ECO:0000256" key="1">
    <source>
        <dbReference type="ARBA" id="ARBA00022614"/>
    </source>
</evidence>
<keyword evidence="8" id="KW-1185">Reference proteome</keyword>
<dbReference type="PRINTS" id="PR00364">
    <property type="entry name" value="DISEASERSIST"/>
</dbReference>
<name>A0A151QS92_CAJCA</name>
<keyword evidence="1" id="KW-0433">Leucine-rich repeat</keyword>
<gene>
    <name evidence="7" type="ORF">KK1_046028</name>
</gene>
<dbReference type="Pfam" id="PF01582">
    <property type="entry name" value="TIR"/>
    <property type="match status" value="1"/>
</dbReference>
<keyword evidence="3" id="KW-0611">Plant defense</keyword>
<dbReference type="Gene3D" id="3.40.50.10140">
    <property type="entry name" value="Toll/interleukin-1 receptor homology (TIR) domain"/>
    <property type="match status" value="1"/>
</dbReference>
<dbReference type="InterPro" id="IPR000157">
    <property type="entry name" value="TIR_dom"/>
</dbReference>
<dbReference type="Gene3D" id="1.10.8.430">
    <property type="entry name" value="Helical domain of apoptotic protease-activating factors"/>
    <property type="match status" value="1"/>
</dbReference>
<dbReference type="SUPFAM" id="SSF52200">
    <property type="entry name" value="Toll/Interleukin receptor TIR domain"/>
    <property type="match status" value="1"/>
</dbReference>
<sequence>MHILPVFYDIDPSHVRHQTGSYNEAFASHERGRFKDDIQKLQKWRLTLTRAADLSGLHFKIGEEYEFEFIKKITKEVSCNLNRCPLHIANYPVGLKTRVEDIQRLVGFEFDNKLNKVTIIGIHGMGGIGKSTLARAFYNLIMHQFEGTCFLADVREKSSTKHGLVQVQETMLYELVGERNIKLGDVNQGIPLLQQRLCRKKILLVIDDIDKKEQLEATAGGLDWFGLGSIIIITTRDKNLLHIHDVEKLYEVNELDDIEAHKLFTWNAFKNKEVDPNYMELIKHAVYYAKGLPLALEIIGSNLFGKSFDEWDSALKTYERIPNRDILKLLRVSYDSLDTYQREIFLDIACFFRGYPLRYVTNMFEARDFHPKIGIKILEEKSLIKIDRYDNKFVRMHDLIQHMGKEIVIQQSTSAQKRNRSLWSYEDIVSILERNMENDEIEAMMLDMPEDQEVKWNQKVFGKLKNLRMMLIKRNPKCFRSLKDLPNELRVLEWHVQLIIRYVTFIYLLLNPPCLILQTINIDLFIILQNSKFLRHLILRGCKYLRRIPNISCFPSLTELCICECTNLTKIHDSVGYLHNLQRFCAEGCTKLMICPRGIKLTSLEYLSLRNCINLVILPEILLPMNKLKFVDLGGTSIKGLPLSMQNLEGLQILSLEGCKKLEIDGSFNFFQMLPQFFHNLTQLILRDSNLTILPGCIEKCHSLKHLDVSNCKRLQEIRGLPRNTTHFWAHRTLVEADSSTLNMLLRRVGLSSIFFVYIISFVVS</sequence>
<evidence type="ECO:0000256" key="2">
    <source>
        <dbReference type="ARBA" id="ARBA00022737"/>
    </source>
</evidence>
<dbReference type="InterPro" id="IPR027417">
    <property type="entry name" value="P-loop_NTPase"/>
</dbReference>
<dbReference type="Gene3D" id="3.80.10.10">
    <property type="entry name" value="Ribonuclease Inhibitor"/>
    <property type="match status" value="2"/>
</dbReference>
<dbReference type="SUPFAM" id="SSF52540">
    <property type="entry name" value="P-loop containing nucleoside triphosphate hydrolases"/>
    <property type="match status" value="1"/>
</dbReference>
<dbReference type="InterPro" id="IPR032675">
    <property type="entry name" value="LRR_dom_sf"/>
</dbReference>
<evidence type="ECO:0000313" key="8">
    <source>
        <dbReference type="Proteomes" id="UP000075243"/>
    </source>
</evidence>
<accession>A0A151QS92</accession>
<dbReference type="Gramene" id="C.cajan_42191.t">
    <property type="protein sequence ID" value="C.cajan_42191.t"/>
    <property type="gene ID" value="C.cajan_42191"/>
</dbReference>
<feature type="domain" description="TIR" evidence="5">
    <location>
        <begin position="2"/>
        <end position="84"/>
    </location>
</feature>
<evidence type="ECO:0000259" key="6">
    <source>
        <dbReference type="Pfam" id="PF23282"/>
    </source>
</evidence>
<feature type="domain" description="NB-ARC" evidence="4">
    <location>
        <begin position="115"/>
        <end position="272"/>
    </location>
</feature>
<dbReference type="InterPro" id="IPR044974">
    <property type="entry name" value="Disease_R_plants"/>
</dbReference>
<dbReference type="GO" id="GO:0043531">
    <property type="term" value="F:ADP binding"/>
    <property type="evidence" value="ECO:0007669"/>
    <property type="project" value="InterPro"/>
</dbReference>
<dbReference type="GO" id="GO:0007165">
    <property type="term" value="P:signal transduction"/>
    <property type="evidence" value="ECO:0007669"/>
    <property type="project" value="InterPro"/>
</dbReference>
<dbReference type="EMBL" id="KQ484976">
    <property type="protein sequence ID" value="KYP33146.1"/>
    <property type="molecule type" value="Genomic_DNA"/>
</dbReference>
<evidence type="ECO:0000259" key="5">
    <source>
        <dbReference type="Pfam" id="PF01582"/>
    </source>
</evidence>
<evidence type="ECO:0000256" key="3">
    <source>
        <dbReference type="ARBA" id="ARBA00022821"/>
    </source>
</evidence>
<dbReference type="Pfam" id="PF00931">
    <property type="entry name" value="NB-ARC"/>
    <property type="match status" value="1"/>
</dbReference>
<dbReference type="InterPro" id="IPR035897">
    <property type="entry name" value="Toll_tir_struct_dom_sf"/>
</dbReference>
<dbReference type="InterPro" id="IPR042197">
    <property type="entry name" value="Apaf_helical"/>
</dbReference>
<dbReference type="Gene3D" id="3.40.50.300">
    <property type="entry name" value="P-loop containing nucleotide triphosphate hydrolases"/>
    <property type="match status" value="1"/>
</dbReference>
<evidence type="ECO:0000313" key="7">
    <source>
        <dbReference type="EMBL" id="KYP33146.1"/>
    </source>
</evidence>
<dbReference type="InterPro" id="IPR002182">
    <property type="entry name" value="NB-ARC"/>
</dbReference>
<dbReference type="STRING" id="3821.A0A151QS92"/>
<dbReference type="PANTHER" id="PTHR11017">
    <property type="entry name" value="LEUCINE-RICH REPEAT-CONTAINING PROTEIN"/>
    <property type="match status" value="1"/>
</dbReference>
<dbReference type="SUPFAM" id="SSF52047">
    <property type="entry name" value="RNI-like"/>
    <property type="match status" value="1"/>
</dbReference>
<dbReference type="InterPro" id="IPR036390">
    <property type="entry name" value="WH_DNA-bd_sf"/>
</dbReference>
<dbReference type="SUPFAM" id="SSF46785">
    <property type="entry name" value="Winged helix' DNA-binding domain"/>
    <property type="match status" value="1"/>
</dbReference>
<feature type="domain" description="Disease resistance protein Roq1-like winged-helix" evidence="6">
    <location>
        <begin position="341"/>
        <end position="412"/>
    </location>
</feature>
<dbReference type="GO" id="GO:0006952">
    <property type="term" value="P:defense response"/>
    <property type="evidence" value="ECO:0007669"/>
    <property type="project" value="UniProtKB-KW"/>
</dbReference>
<dbReference type="AlphaFoldDB" id="A0A151QS92"/>